<dbReference type="PANTHER" id="PTHR11941:SF158">
    <property type="entry name" value="ENOYL-COA HYDRATASE (AFU_ORTHOLOGUE AFUA_2G10650)"/>
    <property type="match status" value="1"/>
</dbReference>
<sequence length="299" mass="31941">MPSNFSTTPPPGGPPLPSYNRTETAISFPTSQILLVTLTRPAHLNAIGHPQHHELAAIYNYLDAHPTLRLAILTGEVTSEYAPSFCAGMDLAALRSFIEAREKRKAAGESEDREGSEIVGLPEAGFGGMSKRVGKKPIIAAVDGVCFGGGFEMVLNADLVVASERSRFRLPETGLGLVPFTGLSRIVELAGLQRGTEVVLAGREVGAKEGYAWGFINRIARNGADVVDEAVNLAEQVIKNSRPFAGEIARKSIKNVGIKTGEEIARDNFEAGAVMLDGEELRNGLVGFLSKSKKSKSKL</sequence>
<dbReference type="PROSITE" id="PS00166">
    <property type="entry name" value="ENOYL_COA_HYDRATASE"/>
    <property type="match status" value="1"/>
</dbReference>
<evidence type="ECO:0000256" key="2">
    <source>
        <dbReference type="RuleBase" id="RU003707"/>
    </source>
</evidence>
<evidence type="ECO:0000313" key="5">
    <source>
        <dbReference type="Proteomes" id="UP000275078"/>
    </source>
</evidence>
<protein>
    <submittedName>
        <fullName evidence="4">ClpP/crotonase</fullName>
    </submittedName>
</protein>
<proteinExistence type="inferred from homology"/>
<comment type="similarity">
    <text evidence="1 2">Belongs to the enoyl-CoA hydratase/isomerase family.</text>
</comment>
<dbReference type="InterPro" id="IPR001753">
    <property type="entry name" value="Enoyl-CoA_hydra/iso"/>
</dbReference>
<dbReference type="GO" id="GO:0005739">
    <property type="term" value="C:mitochondrion"/>
    <property type="evidence" value="ECO:0007669"/>
    <property type="project" value="TreeGrafter"/>
</dbReference>
<dbReference type="EMBL" id="ML119657">
    <property type="protein sequence ID" value="RPA84751.1"/>
    <property type="molecule type" value="Genomic_DNA"/>
</dbReference>
<feature type="region of interest" description="Disordered" evidence="3">
    <location>
        <begin position="1"/>
        <end position="22"/>
    </location>
</feature>
<dbReference type="PANTHER" id="PTHR11941">
    <property type="entry name" value="ENOYL-COA HYDRATASE-RELATED"/>
    <property type="match status" value="1"/>
</dbReference>
<dbReference type="Proteomes" id="UP000275078">
    <property type="component" value="Unassembled WGS sequence"/>
</dbReference>
<dbReference type="CDD" id="cd06558">
    <property type="entry name" value="crotonase-like"/>
    <property type="match status" value="1"/>
</dbReference>
<name>A0A3N4IKN6_ASCIM</name>
<evidence type="ECO:0000256" key="3">
    <source>
        <dbReference type="SAM" id="MobiDB-lite"/>
    </source>
</evidence>
<dbReference type="GO" id="GO:0006635">
    <property type="term" value="P:fatty acid beta-oxidation"/>
    <property type="evidence" value="ECO:0007669"/>
    <property type="project" value="TreeGrafter"/>
</dbReference>
<dbReference type="InterPro" id="IPR029045">
    <property type="entry name" value="ClpP/crotonase-like_dom_sf"/>
</dbReference>
<reference evidence="4 5" key="1">
    <citation type="journal article" date="2018" name="Nat. Ecol. Evol.">
        <title>Pezizomycetes genomes reveal the molecular basis of ectomycorrhizal truffle lifestyle.</title>
        <authorList>
            <person name="Murat C."/>
            <person name="Payen T."/>
            <person name="Noel B."/>
            <person name="Kuo A."/>
            <person name="Morin E."/>
            <person name="Chen J."/>
            <person name="Kohler A."/>
            <person name="Krizsan K."/>
            <person name="Balestrini R."/>
            <person name="Da Silva C."/>
            <person name="Montanini B."/>
            <person name="Hainaut M."/>
            <person name="Levati E."/>
            <person name="Barry K.W."/>
            <person name="Belfiori B."/>
            <person name="Cichocki N."/>
            <person name="Clum A."/>
            <person name="Dockter R.B."/>
            <person name="Fauchery L."/>
            <person name="Guy J."/>
            <person name="Iotti M."/>
            <person name="Le Tacon F."/>
            <person name="Lindquist E.A."/>
            <person name="Lipzen A."/>
            <person name="Malagnac F."/>
            <person name="Mello A."/>
            <person name="Molinier V."/>
            <person name="Miyauchi S."/>
            <person name="Poulain J."/>
            <person name="Riccioni C."/>
            <person name="Rubini A."/>
            <person name="Sitrit Y."/>
            <person name="Splivallo R."/>
            <person name="Traeger S."/>
            <person name="Wang M."/>
            <person name="Zifcakova L."/>
            <person name="Wipf D."/>
            <person name="Zambonelli A."/>
            <person name="Paolocci F."/>
            <person name="Nowrousian M."/>
            <person name="Ottonello S."/>
            <person name="Baldrian P."/>
            <person name="Spatafora J.W."/>
            <person name="Henrissat B."/>
            <person name="Nagy L.G."/>
            <person name="Aury J.M."/>
            <person name="Wincker P."/>
            <person name="Grigoriev I.V."/>
            <person name="Bonfante P."/>
            <person name="Martin F.M."/>
        </authorList>
    </citation>
    <scope>NUCLEOTIDE SEQUENCE [LARGE SCALE GENOMIC DNA]</scope>
    <source>
        <strain evidence="4 5">RN42</strain>
    </source>
</reference>
<evidence type="ECO:0000313" key="4">
    <source>
        <dbReference type="EMBL" id="RPA84751.1"/>
    </source>
</evidence>
<dbReference type="SUPFAM" id="SSF52096">
    <property type="entry name" value="ClpP/crotonase"/>
    <property type="match status" value="1"/>
</dbReference>
<evidence type="ECO:0000256" key="1">
    <source>
        <dbReference type="ARBA" id="ARBA00005254"/>
    </source>
</evidence>
<dbReference type="Gene3D" id="3.90.226.10">
    <property type="entry name" value="2-enoyl-CoA Hydratase, Chain A, domain 1"/>
    <property type="match status" value="1"/>
</dbReference>
<feature type="compositionally biased region" description="Pro residues" evidence="3">
    <location>
        <begin position="8"/>
        <end position="17"/>
    </location>
</feature>
<dbReference type="Pfam" id="PF00378">
    <property type="entry name" value="ECH_1"/>
    <property type="match status" value="1"/>
</dbReference>
<organism evidence="4 5">
    <name type="scientific">Ascobolus immersus RN42</name>
    <dbReference type="NCBI Taxonomy" id="1160509"/>
    <lineage>
        <taxon>Eukaryota</taxon>
        <taxon>Fungi</taxon>
        <taxon>Dikarya</taxon>
        <taxon>Ascomycota</taxon>
        <taxon>Pezizomycotina</taxon>
        <taxon>Pezizomycetes</taxon>
        <taxon>Pezizales</taxon>
        <taxon>Ascobolaceae</taxon>
        <taxon>Ascobolus</taxon>
    </lineage>
</organism>
<accession>A0A3N4IKN6</accession>
<dbReference type="InterPro" id="IPR018376">
    <property type="entry name" value="Enoyl-CoA_hyd/isom_CS"/>
</dbReference>
<dbReference type="AlphaFoldDB" id="A0A3N4IKN6"/>
<dbReference type="OrthoDB" id="2139957at2759"/>
<gene>
    <name evidence="4" type="ORF">BJ508DRAFT_412499</name>
</gene>
<dbReference type="STRING" id="1160509.A0A3N4IKN6"/>
<dbReference type="GO" id="GO:0003824">
    <property type="term" value="F:catalytic activity"/>
    <property type="evidence" value="ECO:0007669"/>
    <property type="project" value="InterPro"/>
</dbReference>
<keyword evidence="5" id="KW-1185">Reference proteome</keyword>